<dbReference type="AlphaFoldDB" id="A0AAV5WQJ2"/>
<feature type="compositionally biased region" description="Gly residues" evidence="2">
    <location>
        <begin position="1"/>
        <end position="15"/>
    </location>
</feature>
<feature type="compositionally biased region" description="Low complexity" evidence="2">
    <location>
        <begin position="81"/>
        <end position="97"/>
    </location>
</feature>
<organism evidence="4 5">
    <name type="scientific">Pristionchus fissidentatus</name>
    <dbReference type="NCBI Taxonomy" id="1538716"/>
    <lineage>
        <taxon>Eukaryota</taxon>
        <taxon>Metazoa</taxon>
        <taxon>Ecdysozoa</taxon>
        <taxon>Nematoda</taxon>
        <taxon>Chromadorea</taxon>
        <taxon>Rhabditida</taxon>
        <taxon>Rhabditina</taxon>
        <taxon>Diplogasteromorpha</taxon>
        <taxon>Diplogasteroidea</taxon>
        <taxon>Neodiplogasteridae</taxon>
        <taxon>Pristionchus</taxon>
    </lineage>
</organism>
<dbReference type="Proteomes" id="UP001432322">
    <property type="component" value="Unassembled WGS sequence"/>
</dbReference>
<feature type="region of interest" description="Disordered" evidence="2">
    <location>
        <begin position="144"/>
        <end position="163"/>
    </location>
</feature>
<dbReference type="Pfam" id="PF23626">
    <property type="entry name" value="CCD_aECM"/>
    <property type="match status" value="1"/>
</dbReference>
<protein>
    <recommendedName>
        <fullName evidence="3">aECM cysteine-cradle domain-containing protein</fullName>
    </recommendedName>
</protein>
<dbReference type="PANTHER" id="PTHR37435:SF3">
    <property type="entry name" value="DUMPY: SHORTER THAN WILD-TYPE"/>
    <property type="match status" value="1"/>
</dbReference>
<evidence type="ECO:0000313" key="5">
    <source>
        <dbReference type="Proteomes" id="UP001432322"/>
    </source>
</evidence>
<feature type="compositionally biased region" description="Polar residues" evidence="2">
    <location>
        <begin position="396"/>
        <end position="409"/>
    </location>
</feature>
<evidence type="ECO:0000256" key="1">
    <source>
        <dbReference type="SAM" id="Coils"/>
    </source>
</evidence>
<feature type="region of interest" description="Disordered" evidence="2">
    <location>
        <begin position="1"/>
        <end position="136"/>
    </location>
</feature>
<evidence type="ECO:0000259" key="3">
    <source>
        <dbReference type="Pfam" id="PF23626"/>
    </source>
</evidence>
<keyword evidence="5" id="KW-1185">Reference proteome</keyword>
<proteinExistence type="predicted"/>
<evidence type="ECO:0000313" key="4">
    <source>
        <dbReference type="EMBL" id="GMT32888.1"/>
    </source>
</evidence>
<feature type="coiled-coil region" evidence="1">
    <location>
        <begin position="263"/>
        <end position="337"/>
    </location>
</feature>
<gene>
    <name evidence="4" type="ORF">PFISCL1PPCAC_24185</name>
</gene>
<comment type="caution">
    <text evidence="4">The sequence shown here is derived from an EMBL/GenBank/DDBJ whole genome shotgun (WGS) entry which is preliminary data.</text>
</comment>
<reference evidence="4" key="1">
    <citation type="submission" date="2023-10" db="EMBL/GenBank/DDBJ databases">
        <title>Genome assembly of Pristionchus species.</title>
        <authorList>
            <person name="Yoshida K."/>
            <person name="Sommer R.J."/>
        </authorList>
    </citation>
    <scope>NUCLEOTIDE SEQUENCE</scope>
    <source>
        <strain evidence="4">RS5133</strain>
    </source>
</reference>
<evidence type="ECO:0000256" key="2">
    <source>
        <dbReference type="SAM" id="MobiDB-lite"/>
    </source>
</evidence>
<feature type="region of interest" description="Disordered" evidence="2">
    <location>
        <begin position="396"/>
        <end position="416"/>
    </location>
</feature>
<feature type="non-terminal residue" evidence="4">
    <location>
        <position position="1"/>
    </location>
</feature>
<feature type="domain" description="aECM cysteine-cradle" evidence="3">
    <location>
        <begin position="425"/>
        <end position="475"/>
    </location>
</feature>
<feature type="compositionally biased region" description="Basic and acidic residues" evidence="2">
    <location>
        <begin position="29"/>
        <end position="39"/>
    </location>
</feature>
<accession>A0AAV5WQJ2</accession>
<sequence>GFGPGGGSGAFGSGEGPSDVPMTLPPQFDMDRQRAKSGDDSFFAITSNDKGVKPHLFGKAADRRADPMQIFKEANREEESGLSPSSRSSSSSVLPGSTPIIGQSSSMSGRVGPPPPSSLDPSFGPSNGDNLAFAMDNAREQLKGVWSDDATTSGMGSAKADPSKTLTSLIQSVVGGANRILSELPRGGAAAATPQIPPLFSPSNVPVPQVPQVPVQPFHVPPPVAAGPEIVRPVLQAVASGTPTKVVEEIAEIVTPTPVLSNVRRAESAADKLREETLRAEQAKKLREVQLRIEKMHEMETERQLREEMDKKRIAMLKRMEELREADKRSRVLLEEQRRISEERARVINEKQAALQFAQMETSTIPLPSRLTTPEQPHIIHPSSRPIVEGVANPQQTLHESPEETTPQISSSVDSSSSLRYRLRPAQCAAINKFTRVFKIDDPSDWVNKNCQFAKKYFPQASCPQIQALIESCFALRRR</sequence>
<keyword evidence="1" id="KW-0175">Coiled coil</keyword>
<dbReference type="EMBL" id="BTSY01000006">
    <property type="protein sequence ID" value="GMT32888.1"/>
    <property type="molecule type" value="Genomic_DNA"/>
</dbReference>
<dbReference type="PANTHER" id="PTHR37435">
    <property type="entry name" value="PROTEIN CBG14344"/>
    <property type="match status" value="1"/>
</dbReference>
<dbReference type="InterPro" id="IPR055352">
    <property type="entry name" value="CCD_aECM"/>
</dbReference>
<name>A0AAV5WQJ2_9BILA</name>